<evidence type="ECO:0000256" key="2">
    <source>
        <dbReference type="SAM" id="SignalP"/>
    </source>
</evidence>
<protein>
    <recommendedName>
        <fullName evidence="5">SH3 domain-containing protein</fullName>
    </recommendedName>
</protein>
<name>A0A1Y1X492_9FUNG</name>
<dbReference type="Proteomes" id="UP000193944">
    <property type="component" value="Unassembled WGS sequence"/>
</dbReference>
<evidence type="ECO:0000313" key="3">
    <source>
        <dbReference type="EMBL" id="ORX80134.1"/>
    </source>
</evidence>
<feature type="transmembrane region" description="Helical" evidence="1">
    <location>
        <begin position="89"/>
        <end position="112"/>
    </location>
</feature>
<evidence type="ECO:0000256" key="1">
    <source>
        <dbReference type="SAM" id="Phobius"/>
    </source>
</evidence>
<reference evidence="3 4" key="2">
    <citation type="submission" date="2016-08" db="EMBL/GenBank/DDBJ databases">
        <title>Pervasive Adenine N6-methylation of Active Genes in Fungi.</title>
        <authorList>
            <consortium name="DOE Joint Genome Institute"/>
            <person name="Mondo S.J."/>
            <person name="Dannebaum R.O."/>
            <person name="Kuo R.C."/>
            <person name="Labutti K."/>
            <person name="Haridas S."/>
            <person name="Kuo A."/>
            <person name="Salamov A."/>
            <person name="Ahrendt S.R."/>
            <person name="Lipzen A."/>
            <person name="Sullivan W."/>
            <person name="Andreopoulos W.B."/>
            <person name="Clum A."/>
            <person name="Lindquist E."/>
            <person name="Daum C."/>
            <person name="Ramamoorthy G.K."/>
            <person name="Gryganskyi A."/>
            <person name="Culley D."/>
            <person name="Magnuson J.K."/>
            <person name="James T.Y."/>
            <person name="O'Malley M.A."/>
            <person name="Stajich J.E."/>
            <person name="Spatafora J.W."/>
            <person name="Visel A."/>
            <person name="Grigoriev I.V."/>
        </authorList>
    </citation>
    <scope>NUCLEOTIDE SEQUENCE [LARGE SCALE GENOMIC DNA]</scope>
    <source>
        <strain evidence="3 4">S4</strain>
    </source>
</reference>
<proteinExistence type="predicted"/>
<dbReference type="OrthoDB" id="2145836at2759"/>
<feature type="signal peptide" evidence="2">
    <location>
        <begin position="1"/>
        <end position="24"/>
    </location>
</feature>
<keyword evidence="1" id="KW-0472">Membrane</keyword>
<keyword evidence="1" id="KW-0812">Transmembrane</keyword>
<comment type="caution">
    <text evidence="3">The sequence shown here is derived from an EMBL/GenBank/DDBJ whole genome shotgun (WGS) entry which is preliminary data.</text>
</comment>
<keyword evidence="2" id="KW-0732">Signal</keyword>
<accession>A0A1Y1X492</accession>
<organism evidence="3 4">
    <name type="scientific">Anaeromyces robustus</name>
    <dbReference type="NCBI Taxonomy" id="1754192"/>
    <lineage>
        <taxon>Eukaryota</taxon>
        <taxon>Fungi</taxon>
        <taxon>Fungi incertae sedis</taxon>
        <taxon>Chytridiomycota</taxon>
        <taxon>Chytridiomycota incertae sedis</taxon>
        <taxon>Neocallimastigomycetes</taxon>
        <taxon>Neocallimastigales</taxon>
        <taxon>Neocallimastigaceae</taxon>
        <taxon>Anaeromyces</taxon>
    </lineage>
</organism>
<reference evidence="3 4" key="1">
    <citation type="submission" date="2016-08" db="EMBL/GenBank/DDBJ databases">
        <title>A Parts List for Fungal Cellulosomes Revealed by Comparative Genomics.</title>
        <authorList>
            <consortium name="DOE Joint Genome Institute"/>
            <person name="Haitjema C.H."/>
            <person name="Gilmore S.P."/>
            <person name="Henske J.K."/>
            <person name="Solomon K.V."/>
            <person name="De Groot R."/>
            <person name="Kuo A."/>
            <person name="Mondo S.J."/>
            <person name="Salamov A.A."/>
            <person name="Labutti K."/>
            <person name="Zhao Z."/>
            <person name="Chiniquy J."/>
            <person name="Barry K."/>
            <person name="Brewer H.M."/>
            <person name="Purvine S.O."/>
            <person name="Wright A.T."/>
            <person name="Boxma B."/>
            <person name="Van Alen T."/>
            <person name="Hackstein J.H."/>
            <person name="Baker S.E."/>
            <person name="Grigoriev I.V."/>
            <person name="O'Malley M.A."/>
        </authorList>
    </citation>
    <scope>NUCLEOTIDE SEQUENCE [LARGE SCALE GENOMIC DNA]</scope>
    <source>
        <strain evidence="3 4">S4</strain>
    </source>
</reference>
<dbReference type="Gene3D" id="2.30.30.40">
    <property type="entry name" value="SH3 Domains"/>
    <property type="match status" value="1"/>
</dbReference>
<dbReference type="AlphaFoldDB" id="A0A1Y1X492"/>
<feature type="chain" id="PRO_5012372598" description="SH3 domain-containing protein" evidence="2">
    <location>
        <begin position="25"/>
        <end position="274"/>
    </location>
</feature>
<evidence type="ECO:0000313" key="4">
    <source>
        <dbReference type="Proteomes" id="UP000193944"/>
    </source>
</evidence>
<gene>
    <name evidence="3" type="ORF">BCR32DRAFT_294001</name>
</gene>
<dbReference type="InterPro" id="IPR036028">
    <property type="entry name" value="SH3-like_dom_sf"/>
</dbReference>
<dbReference type="EMBL" id="MCFG01000154">
    <property type="protein sequence ID" value="ORX80134.1"/>
    <property type="molecule type" value="Genomic_DNA"/>
</dbReference>
<keyword evidence="1" id="KW-1133">Transmembrane helix</keyword>
<dbReference type="SUPFAM" id="SSF50044">
    <property type="entry name" value="SH3-domain"/>
    <property type="match status" value="1"/>
</dbReference>
<keyword evidence="4" id="KW-1185">Reference proteome</keyword>
<evidence type="ECO:0008006" key="5">
    <source>
        <dbReference type="Google" id="ProtNLM"/>
    </source>
</evidence>
<sequence>MNKFVSLVSIISFILLNSLTIVEAEKIIHIHINDEQNIDSSINGYEMNFKEDDNIITLDSSEVSGKAIVDAVNNDTIDISNSSNGKKGAYFFIIPVIAMFCICAVASIGFLIKKKTSQKTKPRRKSLHFEDDDELSKILVQSPAATAIGVDSLTVRSITQDVHNKNNTGKTKKEVSFLPINHAYKATLPWHPKHLDEIKLKVGDIVCIKKCYSDGYSYGRNVTSRVDGIFPTCCLSTMEESIDQAAIEKWVNSGMTTSKKRTTSLFLNDISYKI</sequence>